<dbReference type="GO" id="GO:0005524">
    <property type="term" value="F:ATP binding"/>
    <property type="evidence" value="ECO:0007669"/>
    <property type="project" value="UniProtKB-KW"/>
</dbReference>
<name>A0ABW2JMN1_9ACTN</name>
<sequence>MTVTPFHRRNYLVYRWTSCTPNPAAEARTALRRALVRQGLPGDLINDAVLTVSELVANAAEHACGPYEVRVRCGEKGIVCHVRDGDPAIPHVPAYPAAAPFEPDPADRGGGLDALCVLLTEHGRGLRIVDHLTRGIWGFRSAGGIKTAWAAFARAPYER</sequence>
<evidence type="ECO:0000313" key="4">
    <source>
        <dbReference type="Proteomes" id="UP001596523"/>
    </source>
</evidence>
<dbReference type="PANTHER" id="PTHR35526">
    <property type="entry name" value="ANTI-SIGMA-F FACTOR RSBW-RELATED"/>
    <property type="match status" value="1"/>
</dbReference>
<dbReference type="InterPro" id="IPR036890">
    <property type="entry name" value="HATPase_C_sf"/>
</dbReference>
<dbReference type="Gene3D" id="3.30.565.10">
    <property type="entry name" value="Histidine kinase-like ATPase, C-terminal domain"/>
    <property type="match status" value="1"/>
</dbReference>
<dbReference type="EMBL" id="JBHTCF010000009">
    <property type="protein sequence ID" value="MFC7306816.1"/>
    <property type="molecule type" value="Genomic_DNA"/>
</dbReference>
<keyword evidence="1" id="KW-0723">Serine/threonine-protein kinase</keyword>
<evidence type="ECO:0000313" key="3">
    <source>
        <dbReference type="EMBL" id="MFC7306816.1"/>
    </source>
</evidence>
<organism evidence="3 4">
    <name type="scientific">Streptomyces monticola</name>
    <dbReference type="NCBI Taxonomy" id="2666263"/>
    <lineage>
        <taxon>Bacteria</taxon>
        <taxon>Bacillati</taxon>
        <taxon>Actinomycetota</taxon>
        <taxon>Actinomycetes</taxon>
        <taxon>Kitasatosporales</taxon>
        <taxon>Streptomycetaceae</taxon>
        <taxon>Streptomyces</taxon>
    </lineage>
</organism>
<keyword evidence="1" id="KW-0418">Kinase</keyword>
<reference evidence="4" key="1">
    <citation type="journal article" date="2019" name="Int. J. Syst. Evol. Microbiol.">
        <title>The Global Catalogue of Microorganisms (GCM) 10K type strain sequencing project: providing services to taxonomists for standard genome sequencing and annotation.</title>
        <authorList>
            <consortium name="The Broad Institute Genomics Platform"/>
            <consortium name="The Broad Institute Genome Sequencing Center for Infectious Disease"/>
            <person name="Wu L."/>
            <person name="Ma J."/>
        </authorList>
    </citation>
    <scope>NUCLEOTIDE SEQUENCE [LARGE SCALE GENOMIC DNA]</scope>
    <source>
        <strain evidence="4">SYNS20</strain>
    </source>
</reference>
<protein>
    <submittedName>
        <fullName evidence="3">ATP-binding protein</fullName>
    </submittedName>
</protein>
<dbReference type="InterPro" id="IPR050267">
    <property type="entry name" value="Anti-sigma-factor_SerPK"/>
</dbReference>
<keyword evidence="1" id="KW-0808">Transferase</keyword>
<gene>
    <name evidence="3" type="ORF">ACFQVC_21610</name>
</gene>
<dbReference type="InterPro" id="IPR003594">
    <property type="entry name" value="HATPase_dom"/>
</dbReference>
<evidence type="ECO:0000256" key="1">
    <source>
        <dbReference type="ARBA" id="ARBA00022527"/>
    </source>
</evidence>
<dbReference type="Pfam" id="PF13581">
    <property type="entry name" value="HATPase_c_2"/>
    <property type="match status" value="1"/>
</dbReference>
<dbReference type="SUPFAM" id="SSF55874">
    <property type="entry name" value="ATPase domain of HSP90 chaperone/DNA topoisomerase II/histidine kinase"/>
    <property type="match status" value="1"/>
</dbReference>
<keyword evidence="4" id="KW-1185">Reference proteome</keyword>
<dbReference type="PANTHER" id="PTHR35526:SF3">
    <property type="entry name" value="ANTI-SIGMA-F FACTOR RSBW"/>
    <property type="match status" value="1"/>
</dbReference>
<keyword evidence="3" id="KW-0067">ATP-binding</keyword>
<accession>A0ABW2JMN1</accession>
<proteinExistence type="predicted"/>
<keyword evidence="3" id="KW-0547">Nucleotide-binding</keyword>
<dbReference type="CDD" id="cd16936">
    <property type="entry name" value="HATPase_RsbW-like"/>
    <property type="match status" value="1"/>
</dbReference>
<comment type="caution">
    <text evidence="3">The sequence shown here is derived from an EMBL/GenBank/DDBJ whole genome shotgun (WGS) entry which is preliminary data.</text>
</comment>
<evidence type="ECO:0000259" key="2">
    <source>
        <dbReference type="Pfam" id="PF13581"/>
    </source>
</evidence>
<dbReference type="Proteomes" id="UP001596523">
    <property type="component" value="Unassembled WGS sequence"/>
</dbReference>
<feature type="domain" description="Histidine kinase/HSP90-like ATPase" evidence="2">
    <location>
        <begin position="20"/>
        <end position="133"/>
    </location>
</feature>
<dbReference type="RefSeq" id="WP_381832585.1">
    <property type="nucleotide sequence ID" value="NZ_JBHTCF010000009.1"/>
</dbReference>